<organism evidence="1">
    <name type="scientific">Arundo donax</name>
    <name type="common">Giant reed</name>
    <name type="synonym">Donax arundinaceus</name>
    <dbReference type="NCBI Taxonomy" id="35708"/>
    <lineage>
        <taxon>Eukaryota</taxon>
        <taxon>Viridiplantae</taxon>
        <taxon>Streptophyta</taxon>
        <taxon>Embryophyta</taxon>
        <taxon>Tracheophyta</taxon>
        <taxon>Spermatophyta</taxon>
        <taxon>Magnoliopsida</taxon>
        <taxon>Liliopsida</taxon>
        <taxon>Poales</taxon>
        <taxon>Poaceae</taxon>
        <taxon>PACMAD clade</taxon>
        <taxon>Arundinoideae</taxon>
        <taxon>Arundineae</taxon>
        <taxon>Arundo</taxon>
    </lineage>
</organism>
<protein>
    <submittedName>
        <fullName evidence="1">Uncharacterized protein</fullName>
    </submittedName>
</protein>
<evidence type="ECO:0000313" key="1">
    <source>
        <dbReference type="EMBL" id="JAD42367.1"/>
    </source>
</evidence>
<proteinExistence type="predicted"/>
<accession>A0A0A9A5P9</accession>
<reference evidence="1" key="2">
    <citation type="journal article" date="2015" name="Data Brief">
        <title>Shoot transcriptome of the giant reed, Arundo donax.</title>
        <authorList>
            <person name="Barrero R.A."/>
            <person name="Guerrero F.D."/>
            <person name="Moolhuijzen P."/>
            <person name="Goolsby J.A."/>
            <person name="Tidwell J."/>
            <person name="Bellgard S.E."/>
            <person name="Bellgard M.I."/>
        </authorList>
    </citation>
    <scope>NUCLEOTIDE SEQUENCE</scope>
    <source>
        <tissue evidence="1">Shoot tissue taken approximately 20 cm above the soil surface</tissue>
    </source>
</reference>
<dbReference type="AlphaFoldDB" id="A0A0A9A5P9"/>
<reference evidence="1" key="1">
    <citation type="submission" date="2014-09" db="EMBL/GenBank/DDBJ databases">
        <authorList>
            <person name="Magalhaes I.L.F."/>
            <person name="Oliveira U."/>
            <person name="Santos F.R."/>
            <person name="Vidigal T.H.D.A."/>
            <person name="Brescovit A.D."/>
            <person name="Santos A.J."/>
        </authorList>
    </citation>
    <scope>NUCLEOTIDE SEQUENCE</scope>
    <source>
        <tissue evidence="1">Shoot tissue taken approximately 20 cm above the soil surface</tissue>
    </source>
</reference>
<dbReference type="EMBL" id="GBRH01255528">
    <property type="protein sequence ID" value="JAD42367.1"/>
    <property type="molecule type" value="Transcribed_RNA"/>
</dbReference>
<name>A0A0A9A5P9_ARUDO</name>
<sequence>MSYSYPSYVSIKKWKMKFFQFESC</sequence>